<dbReference type="OrthoDB" id="629200at2"/>
<dbReference type="Pfam" id="PF12833">
    <property type="entry name" value="HTH_18"/>
    <property type="match status" value="1"/>
</dbReference>
<protein>
    <submittedName>
        <fullName evidence="5">AraC-like ligand binding domain-containing protein</fullName>
    </submittedName>
</protein>
<sequence>MKKSKSEVGKLQPINMNNLGGIYFDNEKQITPHIYNQSGFELIRVDQQMSACKSEVSPHLLQFFIVILNQKGTGVYHFGSNQYQIGPNVLCFIGPYVVSSWHSQTAHQEGYCLCFSETFYNDGLENKSWLRSRHFFSSGNDFVVSLTANQTAFYARLMEEMAAAQQGDGALKYGLLKSYLHLFMEKASLEFFPDNPGRISPAGPALSNGLTNEFLLLCQTDFQALLKGETTFMPALDSYAHRLGISRNYLNDKVKKVTGQSAGYHLQQLYINQAKVFLRQTDWSVNEIAAKVGFNDPAYFARFFKKHTGLSPSVMRKRLTGE</sequence>
<keyword evidence="1" id="KW-0805">Transcription regulation</keyword>
<organism evidence="5 6">
    <name type="scientific">Chitinophaga arvensicola</name>
    <dbReference type="NCBI Taxonomy" id="29529"/>
    <lineage>
        <taxon>Bacteria</taxon>
        <taxon>Pseudomonadati</taxon>
        <taxon>Bacteroidota</taxon>
        <taxon>Chitinophagia</taxon>
        <taxon>Chitinophagales</taxon>
        <taxon>Chitinophagaceae</taxon>
        <taxon>Chitinophaga</taxon>
    </lineage>
</organism>
<dbReference type="AlphaFoldDB" id="A0A1I0SE48"/>
<dbReference type="InterPro" id="IPR018060">
    <property type="entry name" value="HTH_AraC"/>
</dbReference>
<proteinExistence type="predicted"/>
<dbReference type="SUPFAM" id="SSF46689">
    <property type="entry name" value="Homeodomain-like"/>
    <property type="match status" value="1"/>
</dbReference>
<dbReference type="Pfam" id="PF02311">
    <property type="entry name" value="AraC_binding"/>
    <property type="match status" value="1"/>
</dbReference>
<dbReference type="GO" id="GO:0003700">
    <property type="term" value="F:DNA-binding transcription factor activity"/>
    <property type="evidence" value="ECO:0007669"/>
    <property type="project" value="InterPro"/>
</dbReference>
<dbReference type="InterPro" id="IPR037923">
    <property type="entry name" value="HTH-like"/>
</dbReference>
<evidence type="ECO:0000256" key="2">
    <source>
        <dbReference type="ARBA" id="ARBA00023125"/>
    </source>
</evidence>
<dbReference type="InterPro" id="IPR020449">
    <property type="entry name" value="Tscrpt_reg_AraC-type_HTH"/>
</dbReference>
<keyword evidence="6" id="KW-1185">Reference proteome</keyword>
<dbReference type="PROSITE" id="PS01124">
    <property type="entry name" value="HTH_ARAC_FAMILY_2"/>
    <property type="match status" value="1"/>
</dbReference>
<feature type="domain" description="HTH araC/xylS-type" evidence="4">
    <location>
        <begin position="236"/>
        <end position="318"/>
    </location>
</feature>
<evidence type="ECO:0000256" key="3">
    <source>
        <dbReference type="ARBA" id="ARBA00023163"/>
    </source>
</evidence>
<gene>
    <name evidence="5" type="ORF">SAMN04488122_6806</name>
</gene>
<evidence type="ECO:0000259" key="4">
    <source>
        <dbReference type="PROSITE" id="PS01124"/>
    </source>
</evidence>
<dbReference type="InterPro" id="IPR009057">
    <property type="entry name" value="Homeodomain-like_sf"/>
</dbReference>
<dbReference type="PANTHER" id="PTHR43280:SF32">
    <property type="entry name" value="TRANSCRIPTIONAL REGULATORY PROTEIN"/>
    <property type="match status" value="1"/>
</dbReference>
<dbReference type="EMBL" id="FOJG01000003">
    <property type="protein sequence ID" value="SEW57482.1"/>
    <property type="molecule type" value="Genomic_DNA"/>
</dbReference>
<dbReference type="RefSeq" id="WP_089904851.1">
    <property type="nucleotide sequence ID" value="NZ_FOJG01000003.1"/>
</dbReference>
<dbReference type="SUPFAM" id="SSF51215">
    <property type="entry name" value="Regulatory protein AraC"/>
    <property type="match status" value="1"/>
</dbReference>
<dbReference type="SMART" id="SM00342">
    <property type="entry name" value="HTH_ARAC"/>
    <property type="match status" value="1"/>
</dbReference>
<keyword evidence="2" id="KW-0238">DNA-binding</keyword>
<evidence type="ECO:0000313" key="6">
    <source>
        <dbReference type="Proteomes" id="UP000199310"/>
    </source>
</evidence>
<dbReference type="Proteomes" id="UP000199310">
    <property type="component" value="Unassembled WGS sequence"/>
</dbReference>
<evidence type="ECO:0000313" key="5">
    <source>
        <dbReference type="EMBL" id="SEW57482.1"/>
    </source>
</evidence>
<dbReference type="InterPro" id="IPR003313">
    <property type="entry name" value="AraC-bd"/>
</dbReference>
<keyword evidence="3" id="KW-0804">Transcription</keyword>
<accession>A0A1I0SE48</accession>
<dbReference type="PANTHER" id="PTHR43280">
    <property type="entry name" value="ARAC-FAMILY TRANSCRIPTIONAL REGULATOR"/>
    <property type="match status" value="1"/>
</dbReference>
<dbReference type="PRINTS" id="PR00032">
    <property type="entry name" value="HTHARAC"/>
</dbReference>
<reference evidence="6" key="1">
    <citation type="submission" date="2016-10" db="EMBL/GenBank/DDBJ databases">
        <authorList>
            <person name="Varghese N."/>
            <person name="Submissions S."/>
        </authorList>
    </citation>
    <scope>NUCLEOTIDE SEQUENCE [LARGE SCALE GENOMIC DNA]</scope>
    <source>
        <strain evidence="6">DSM 3695</strain>
    </source>
</reference>
<dbReference type="STRING" id="29529.SAMN04488122_6806"/>
<dbReference type="Gene3D" id="1.10.10.60">
    <property type="entry name" value="Homeodomain-like"/>
    <property type="match status" value="1"/>
</dbReference>
<evidence type="ECO:0000256" key="1">
    <source>
        <dbReference type="ARBA" id="ARBA00023015"/>
    </source>
</evidence>
<dbReference type="GO" id="GO:0043565">
    <property type="term" value="F:sequence-specific DNA binding"/>
    <property type="evidence" value="ECO:0007669"/>
    <property type="project" value="InterPro"/>
</dbReference>
<name>A0A1I0SE48_9BACT</name>